<dbReference type="RefSeq" id="XP_033653551.1">
    <property type="nucleotide sequence ID" value="XM_033798496.1"/>
</dbReference>
<dbReference type="PANTHER" id="PTHR15574">
    <property type="entry name" value="WD REPEAT DOMAIN-CONTAINING FAMILY"/>
    <property type="match status" value="1"/>
</dbReference>
<feature type="compositionally biased region" description="Basic and acidic residues" evidence="4">
    <location>
        <begin position="822"/>
        <end position="831"/>
    </location>
</feature>
<feature type="compositionally biased region" description="Acidic residues" evidence="4">
    <location>
        <begin position="832"/>
        <end position="878"/>
    </location>
</feature>
<reference evidence="5" key="1">
    <citation type="journal article" date="2020" name="Stud. Mycol.">
        <title>101 Dothideomycetes genomes: a test case for predicting lifestyles and emergence of pathogens.</title>
        <authorList>
            <person name="Haridas S."/>
            <person name="Albert R."/>
            <person name="Binder M."/>
            <person name="Bloem J."/>
            <person name="Labutti K."/>
            <person name="Salamov A."/>
            <person name="Andreopoulos B."/>
            <person name="Baker S."/>
            <person name="Barry K."/>
            <person name="Bills G."/>
            <person name="Bluhm B."/>
            <person name="Cannon C."/>
            <person name="Castanera R."/>
            <person name="Culley D."/>
            <person name="Daum C."/>
            <person name="Ezra D."/>
            <person name="Gonzalez J."/>
            <person name="Henrissat B."/>
            <person name="Kuo A."/>
            <person name="Liang C."/>
            <person name="Lipzen A."/>
            <person name="Lutzoni F."/>
            <person name="Magnuson J."/>
            <person name="Mondo S."/>
            <person name="Nolan M."/>
            <person name="Ohm R."/>
            <person name="Pangilinan J."/>
            <person name="Park H.-J."/>
            <person name="Ramirez L."/>
            <person name="Alfaro M."/>
            <person name="Sun H."/>
            <person name="Tritt A."/>
            <person name="Yoshinaga Y."/>
            <person name="Zwiers L.-H."/>
            <person name="Turgeon B."/>
            <person name="Goodwin S."/>
            <person name="Spatafora J."/>
            <person name="Crous P."/>
            <person name="Grigoriev I."/>
        </authorList>
    </citation>
    <scope>NUCLEOTIDE SEQUENCE</scope>
    <source>
        <strain evidence="5">CBS 379.55</strain>
    </source>
</reference>
<dbReference type="InterPro" id="IPR036322">
    <property type="entry name" value="WD40_repeat_dom_sf"/>
</dbReference>
<dbReference type="SUPFAM" id="SSF50978">
    <property type="entry name" value="WD40 repeat-like"/>
    <property type="match status" value="1"/>
</dbReference>
<feature type="repeat" description="WD" evidence="3">
    <location>
        <begin position="171"/>
        <end position="212"/>
    </location>
</feature>
<dbReference type="InterPro" id="IPR015943">
    <property type="entry name" value="WD40/YVTN_repeat-like_dom_sf"/>
</dbReference>
<sequence length="1132" mass="125445">MSSKIQNTVYDRLVKREIGDRTTYAAIPGIYGDRRWIHEMDIVNELGGHHGCVNALCWSKSGRLLASGSDDHRINIHAYNPDSSTDQFSLTASILTGHRTNIFSVKFMPYSNDRTIVSATDDVRIFDIERSGTSLYSGLTTSAQSARRPGGVQGALDGLTLTEGDTNAKAFRCHTDTVKRIVTEDSPFYFLTCSEDGDVRQWDIRQPSKTYPPPKMTNLPRWAADADAADEVPPPLISYSRYNLDLNTISCSPSQPHYIALGGAHLHCFLHDRRMTGRDKLRERGGKLPTARNWNVHDDLAFGEATRCVKKFAPNGKKRMTRKDNGHITACKISDANPNELIVSWSGDWIYGFDILRSPDASEEVRSSNVSDGNRGPRVKDKSRKRKRTRSGMSSQEATDRGGSRQRTRSSRPSASGSHDELALRVNYSNGQSEEFRIEPPQRHLSEAEAAALRETDHYRIAQTTINIQEQMFNLPSDIPADVRDLPETYRPQFTSALGYAGSILPDIDEVARTWGYPMDPNQVDVALQNHLRDHRAATRRFVQAAGILARVLGGQLRTGSGSEAIISRYFAVIQPAPNERPLPRHEHFAYDFLKALLLWLDSGLGAVVEGFSSAGSHPRFPIPPNADIDAIDDILIPYLLQLASDDPIVNVDASKFETDDTRVLHRTEKAAVITFARALKTPFADLTGAVVPASGSSASNHAVQDRKTAIKTWAFKVGRGVLWNAARDIRFAAVDRAFGGQGRADGDVKAKERMIREKQEDVDPNEDDDVIVEAEIIERPRSVSAPLQSDASASEGNAGHITVQQSSDSAGQGETPLSSVSHEENVHEEATQDEETDEDRETDTSDEDDEDEDEGDSDGEDESIPDDDEDEDEEEVGEGLTRTRSGHILWRDYDRSRIRASVGRGVSCAPHTKVYKGHCNVRTVKDVNYFGLQDEYVVSGSDSGHVFIWDRKTSQLLNILQADKEVVNVVQGHPYEPTMAVSGIDHSIKIFSPDAEAQRRARKGIGIHPHDTGVSSLGFGFGFGHRPRRNRQASTSEPAVTEETSRRAAEDSDEDDKVENNGLASCKRMHQEYEIISQNDVNRQDGRDDAYITRALLAQLAQRMHAMQQTEMTDDGGATIVLNGNEDCQVM</sequence>
<dbReference type="PANTHER" id="PTHR15574:SF40">
    <property type="entry name" value="WD AND TETRATRICOPEPTIDE REPEATS PROTEIN 1"/>
    <property type="match status" value="1"/>
</dbReference>
<keyword evidence="1 3" id="KW-0853">WD repeat</keyword>
<evidence type="ECO:0000256" key="2">
    <source>
        <dbReference type="ARBA" id="ARBA00022737"/>
    </source>
</evidence>
<feature type="compositionally biased region" description="Polar residues" evidence="4">
    <location>
        <begin position="803"/>
        <end position="818"/>
    </location>
</feature>
<dbReference type="EMBL" id="ML986495">
    <property type="protein sequence ID" value="KAF2276012.1"/>
    <property type="molecule type" value="Genomic_DNA"/>
</dbReference>
<gene>
    <name evidence="5" type="ORF">EI97DRAFT_433943</name>
</gene>
<keyword evidence="6" id="KW-1185">Reference proteome</keyword>
<evidence type="ECO:0000313" key="6">
    <source>
        <dbReference type="Proteomes" id="UP000800097"/>
    </source>
</evidence>
<dbReference type="GO" id="GO:0005737">
    <property type="term" value="C:cytoplasm"/>
    <property type="evidence" value="ECO:0007669"/>
    <property type="project" value="TreeGrafter"/>
</dbReference>
<dbReference type="InterPro" id="IPR001680">
    <property type="entry name" value="WD40_rpt"/>
</dbReference>
<dbReference type="GeneID" id="54551671"/>
<accession>A0A6A6JHX3</accession>
<dbReference type="Gene3D" id="2.130.10.10">
    <property type="entry name" value="YVTN repeat-like/Quinoprotein amine dehydrogenase"/>
    <property type="match status" value="3"/>
</dbReference>
<evidence type="ECO:0000256" key="4">
    <source>
        <dbReference type="SAM" id="MobiDB-lite"/>
    </source>
</evidence>
<name>A0A6A6JHX3_WESOR</name>
<dbReference type="Proteomes" id="UP000800097">
    <property type="component" value="Unassembled WGS sequence"/>
</dbReference>
<dbReference type="OrthoDB" id="4869960at2759"/>
<dbReference type="PROSITE" id="PS50082">
    <property type="entry name" value="WD_REPEATS_2"/>
    <property type="match status" value="2"/>
</dbReference>
<proteinExistence type="predicted"/>
<organism evidence="5 6">
    <name type="scientific">Westerdykella ornata</name>
    <dbReference type="NCBI Taxonomy" id="318751"/>
    <lineage>
        <taxon>Eukaryota</taxon>
        <taxon>Fungi</taxon>
        <taxon>Dikarya</taxon>
        <taxon>Ascomycota</taxon>
        <taxon>Pezizomycotina</taxon>
        <taxon>Dothideomycetes</taxon>
        <taxon>Pleosporomycetidae</taxon>
        <taxon>Pleosporales</taxon>
        <taxon>Sporormiaceae</taxon>
        <taxon>Westerdykella</taxon>
    </lineage>
</organism>
<dbReference type="GO" id="GO:0045717">
    <property type="term" value="P:negative regulation of fatty acid biosynthetic process"/>
    <property type="evidence" value="ECO:0007669"/>
    <property type="project" value="TreeGrafter"/>
</dbReference>
<feature type="repeat" description="WD" evidence="3">
    <location>
        <begin position="46"/>
        <end position="76"/>
    </location>
</feature>
<feature type="compositionally biased region" description="Basic residues" evidence="4">
    <location>
        <begin position="381"/>
        <end position="390"/>
    </location>
</feature>
<dbReference type="Pfam" id="PF00400">
    <property type="entry name" value="WD40"/>
    <property type="match status" value="3"/>
</dbReference>
<dbReference type="SMART" id="SM00320">
    <property type="entry name" value="WD40"/>
    <property type="match status" value="7"/>
</dbReference>
<dbReference type="GO" id="GO:0080008">
    <property type="term" value="C:Cul4-RING E3 ubiquitin ligase complex"/>
    <property type="evidence" value="ECO:0007669"/>
    <property type="project" value="TreeGrafter"/>
</dbReference>
<evidence type="ECO:0000256" key="3">
    <source>
        <dbReference type="PROSITE-ProRule" id="PRU00221"/>
    </source>
</evidence>
<protein>
    <submittedName>
        <fullName evidence="5">WD40 repeat-like protein</fullName>
    </submittedName>
</protein>
<feature type="region of interest" description="Disordered" evidence="4">
    <location>
        <begin position="1026"/>
        <end position="1060"/>
    </location>
</feature>
<dbReference type="AlphaFoldDB" id="A0A6A6JHX3"/>
<feature type="region of interest" description="Disordered" evidence="4">
    <location>
        <begin position="803"/>
        <end position="884"/>
    </location>
</feature>
<keyword evidence="2" id="KW-0677">Repeat</keyword>
<dbReference type="InterPro" id="IPR045151">
    <property type="entry name" value="DCAF8"/>
</dbReference>
<feature type="region of interest" description="Disordered" evidence="4">
    <location>
        <begin position="363"/>
        <end position="424"/>
    </location>
</feature>
<evidence type="ECO:0000313" key="5">
    <source>
        <dbReference type="EMBL" id="KAF2276012.1"/>
    </source>
</evidence>
<evidence type="ECO:0000256" key="1">
    <source>
        <dbReference type="ARBA" id="ARBA00022574"/>
    </source>
</evidence>